<sequence>MSEGSFNSISKNIITSSPYTIYQAGILASIVTGDPKYVLFSVFAFIMGDGFNALEKKIAKKIMGDDSSVGQRPSGCGNGQSKTDCTGCGIYPSHGTESKTWGMPSGHAQITSFAATFWTLYVWLKYKKETDPDAKRLAKIKATASTIIMWTLAAGVWSQRVISSCHTIPQIITGVIFGILFGVFGYFISTFIIKDMPSFK</sequence>
<dbReference type="InterPro" id="IPR000326">
    <property type="entry name" value="PAP2/HPO"/>
</dbReference>
<dbReference type="Gene3D" id="1.20.144.10">
    <property type="entry name" value="Phosphatidic acid phosphatase type 2/haloperoxidase"/>
    <property type="match status" value="1"/>
</dbReference>
<reference evidence="3" key="1">
    <citation type="journal article" date="2020" name="Nature">
        <title>Giant virus diversity and host interactions through global metagenomics.</title>
        <authorList>
            <person name="Schulz F."/>
            <person name="Roux S."/>
            <person name="Paez-Espino D."/>
            <person name="Jungbluth S."/>
            <person name="Walsh D.A."/>
            <person name="Denef V.J."/>
            <person name="McMahon K.D."/>
            <person name="Konstantinidis K.T."/>
            <person name="Eloe-Fadrosh E.A."/>
            <person name="Kyrpides N.C."/>
            <person name="Woyke T."/>
        </authorList>
    </citation>
    <scope>NUCLEOTIDE SEQUENCE</scope>
    <source>
        <strain evidence="3">GVMAG-M-3300023179-62</strain>
    </source>
</reference>
<dbReference type="InterPro" id="IPR036938">
    <property type="entry name" value="PAP2/HPO_sf"/>
</dbReference>
<accession>A0A6C0H2P3</accession>
<evidence type="ECO:0000259" key="2">
    <source>
        <dbReference type="Pfam" id="PF01569"/>
    </source>
</evidence>
<dbReference type="Pfam" id="PF01569">
    <property type="entry name" value="PAP2"/>
    <property type="match status" value="1"/>
</dbReference>
<feature type="transmembrane region" description="Helical" evidence="1">
    <location>
        <begin position="142"/>
        <end position="159"/>
    </location>
</feature>
<dbReference type="EMBL" id="MN739858">
    <property type="protein sequence ID" value="QHT74808.1"/>
    <property type="molecule type" value="Genomic_DNA"/>
</dbReference>
<feature type="domain" description="Phosphatidic acid phosphatase type 2/haloperoxidase" evidence="2">
    <location>
        <begin position="89"/>
        <end position="186"/>
    </location>
</feature>
<name>A0A6C0H2P3_9ZZZZ</name>
<proteinExistence type="predicted"/>
<evidence type="ECO:0000313" key="3">
    <source>
        <dbReference type="EMBL" id="QHT74808.1"/>
    </source>
</evidence>
<dbReference type="AlphaFoldDB" id="A0A6C0H2P3"/>
<keyword evidence="1" id="KW-0472">Membrane</keyword>
<protein>
    <recommendedName>
        <fullName evidence="2">Phosphatidic acid phosphatase type 2/haloperoxidase domain-containing protein</fullName>
    </recommendedName>
</protein>
<keyword evidence="1" id="KW-1133">Transmembrane helix</keyword>
<keyword evidence="1" id="KW-0812">Transmembrane</keyword>
<organism evidence="3">
    <name type="scientific">viral metagenome</name>
    <dbReference type="NCBI Taxonomy" id="1070528"/>
    <lineage>
        <taxon>unclassified sequences</taxon>
        <taxon>metagenomes</taxon>
        <taxon>organismal metagenomes</taxon>
    </lineage>
</organism>
<feature type="transmembrane region" description="Helical" evidence="1">
    <location>
        <begin position="171"/>
        <end position="193"/>
    </location>
</feature>
<dbReference type="SUPFAM" id="SSF48317">
    <property type="entry name" value="Acid phosphatase/Vanadium-dependent haloperoxidase"/>
    <property type="match status" value="1"/>
</dbReference>
<evidence type="ECO:0000256" key="1">
    <source>
        <dbReference type="SAM" id="Phobius"/>
    </source>
</evidence>
<feature type="transmembrane region" description="Helical" evidence="1">
    <location>
        <begin position="37"/>
        <end position="54"/>
    </location>
</feature>